<keyword evidence="4 7" id="KW-1133">Transmembrane helix</keyword>
<feature type="domain" description="SPX" evidence="9">
    <location>
        <begin position="1"/>
        <end position="379"/>
    </location>
</feature>
<dbReference type="GO" id="GO:0000822">
    <property type="term" value="F:inositol hexakisphosphate binding"/>
    <property type="evidence" value="ECO:0007669"/>
    <property type="project" value="TreeGrafter"/>
</dbReference>
<keyword evidence="11" id="KW-1185">Reference proteome</keyword>
<feature type="region of interest" description="Disordered" evidence="6">
    <location>
        <begin position="704"/>
        <end position="726"/>
    </location>
</feature>
<protein>
    <submittedName>
        <fullName evidence="10">SPX domain-containing protein</fullName>
    </submittedName>
</protein>
<dbReference type="InterPro" id="IPR004331">
    <property type="entry name" value="SPX_dom"/>
</dbReference>
<dbReference type="GO" id="GO:0005886">
    <property type="term" value="C:plasma membrane"/>
    <property type="evidence" value="ECO:0007669"/>
    <property type="project" value="TreeGrafter"/>
</dbReference>
<feature type="transmembrane region" description="Helical" evidence="7">
    <location>
        <begin position="469"/>
        <end position="495"/>
    </location>
</feature>
<comment type="similarity">
    <text evidence="2">Belongs to the SYG1 (TC 2.A.94) family.</text>
</comment>
<evidence type="ECO:0000256" key="7">
    <source>
        <dbReference type="SAM" id="Phobius"/>
    </source>
</evidence>
<dbReference type="AlphaFoldDB" id="A0AAD7N045"/>
<feature type="compositionally biased region" description="Polar residues" evidence="6">
    <location>
        <begin position="88"/>
        <end position="138"/>
    </location>
</feature>
<evidence type="ECO:0000313" key="10">
    <source>
        <dbReference type="EMBL" id="KAJ7740035.1"/>
    </source>
</evidence>
<feature type="region of interest" description="Disordered" evidence="6">
    <location>
        <begin position="88"/>
        <end position="163"/>
    </location>
</feature>
<gene>
    <name evidence="10" type="ORF">DFH07DRAFT_778562</name>
</gene>
<accession>A0AAD7N045</accession>
<evidence type="ECO:0000259" key="9">
    <source>
        <dbReference type="PROSITE" id="PS51382"/>
    </source>
</evidence>
<sequence length="744" mass="85098">MKFARYLEDTQTPEWQRAYIDYRLLKKRITAIRRAKETPNIVQSPISTEDENPGLEAQASAIRSVASFQPMGSSGSLKIPLHHEATNVSSPQLVPTISSGSNQISPHHEATNVSSPQLVPSPSNAQRSRLSLHRSQTLPAPPSVHSQPRRGRAPSFSHMFSSSRGSGRFTKLVGPQPHPYSELPLHDLMPLLSPLEREFFTTLDAELLKIETFYVAREQDMQMHTKLLEHQLNELDEHRNRFYAAYPYGAWKSAINTGTILKLTSKLLSEEQAAESAASHVKAKGKATIRKAAGKISGAGASSNQKLDSEPYETVHGTVRLDPDEYYSAKHKLKKAVLEHYRGLETLQNYRILNITGIRKALKKFQKVTKVDGPFFWFCLLNLYEIAAQNAYMTEKASTVYFFLDGKVDTAAFASEVNVKSMIDDMEEMYATRFAHGDKKKAMDRLRSGGALRYQQSTRDAIPGWDALLLVYSIFLIPVLFSLLVGLNLLVWTHSRINYPFIFEFDSRTRLDHREYFQTPSILMATLCYAFWLSFARIGASSFDPTLWPVVWLGFTAAIMLDPLPILFKPSRYWLLKNVGKLLTSGTRRVEHGVYAFQPLSRGVSDFLMDWSILSLHVKYPLLRKELVYSNHIYCYYFAILSNTLIRFVWVIYIPTQGPDPVLRSFIAGILEMLRRWQWNFYRVENEHLGNVDQYRVTREVPLPYSLDDPREDDGDDDEDGSPSRNWFPQRAIRLRRKRTVIEV</sequence>
<dbReference type="Pfam" id="PF03105">
    <property type="entry name" value="SPX"/>
    <property type="match status" value="1"/>
</dbReference>
<keyword evidence="5 7" id="KW-0472">Membrane</keyword>
<dbReference type="PANTHER" id="PTHR10783">
    <property type="entry name" value="XENOTROPIC AND POLYTROPIC RETROVIRUS RECEPTOR 1-RELATED"/>
    <property type="match status" value="1"/>
</dbReference>
<keyword evidence="3 7" id="KW-0812">Transmembrane</keyword>
<organism evidence="10 11">
    <name type="scientific">Mycena maculata</name>
    <dbReference type="NCBI Taxonomy" id="230809"/>
    <lineage>
        <taxon>Eukaryota</taxon>
        <taxon>Fungi</taxon>
        <taxon>Dikarya</taxon>
        <taxon>Basidiomycota</taxon>
        <taxon>Agaricomycotina</taxon>
        <taxon>Agaricomycetes</taxon>
        <taxon>Agaricomycetidae</taxon>
        <taxon>Agaricales</taxon>
        <taxon>Marasmiineae</taxon>
        <taxon>Mycenaceae</taxon>
        <taxon>Mycena</taxon>
    </lineage>
</organism>
<dbReference type="PANTHER" id="PTHR10783:SF103">
    <property type="entry name" value="SOLUTE CARRIER FAMILY 53 MEMBER 1"/>
    <property type="match status" value="1"/>
</dbReference>
<evidence type="ECO:0000313" key="11">
    <source>
        <dbReference type="Proteomes" id="UP001215280"/>
    </source>
</evidence>
<dbReference type="CDD" id="cd14475">
    <property type="entry name" value="SPX_SYG1_like"/>
    <property type="match status" value="1"/>
</dbReference>
<feature type="compositionally biased region" description="Acidic residues" evidence="6">
    <location>
        <begin position="710"/>
        <end position="721"/>
    </location>
</feature>
<feature type="transmembrane region" description="Helical" evidence="7">
    <location>
        <begin position="547"/>
        <end position="568"/>
    </location>
</feature>
<feature type="transmembrane region" description="Helical" evidence="7">
    <location>
        <begin position="634"/>
        <end position="653"/>
    </location>
</feature>
<evidence type="ECO:0000256" key="2">
    <source>
        <dbReference type="ARBA" id="ARBA00009665"/>
    </source>
</evidence>
<evidence type="ECO:0000256" key="3">
    <source>
        <dbReference type="ARBA" id="ARBA00022692"/>
    </source>
</evidence>
<dbReference type="GO" id="GO:0006817">
    <property type="term" value="P:phosphate ion transport"/>
    <property type="evidence" value="ECO:0007669"/>
    <property type="project" value="TreeGrafter"/>
</dbReference>
<dbReference type="PROSITE" id="PS51382">
    <property type="entry name" value="SPX"/>
    <property type="match status" value="1"/>
</dbReference>
<dbReference type="EMBL" id="JARJLG010000129">
    <property type="protein sequence ID" value="KAJ7740035.1"/>
    <property type="molecule type" value="Genomic_DNA"/>
</dbReference>
<evidence type="ECO:0000256" key="4">
    <source>
        <dbReference type="ARBA" id="ARBA00022989"/>
    </source>
</evidence>
<comment type="caution">
    <text evidence="10">The sequence shown here is derived from an EMBL/GenBank/DDBJ whole genome shotgun (WGS) entry which is preliminary data.</text>
</comment>
<dbReference type="InterPro" id="IPR004342">
    <property type="entry name" value="EXS_C"/>
</dbReference>
<feature type="domain" description="EXS" evidence="8">
    <location>
        <begin position="504"/>
        <end position="715"/>
    </location>
</feature>
<dbReference type="GO" id="GO:0005794">
    <property type="term" value="C:Golgi apparatus"/>
    <property type="evidence" value="ECO:0007669"/>
    <property type="project" value="TreeGrafter"/>
</dbReference>
<evidence type="ECO:0000256" key="6">
    <source>
        <dbReference type="SAM" id="MobiDB-lite"/>
    </source>
</evidence>
<dbReference type="Pfam" id="PF03124">
    <property type="entry name" value="EXS"/>
    <property type="match status" value="2"/>
</dbReference>
<proteinExistence type="inferred from homology"/>
<comment type="subcellular location">
    <subcellularLocation>
        <location evidence="1">Membrane</location>
        <topology evidence="1">Multi-pass membrane protein</topology>
    </subcellularLocation>
</comment>
<dbReference type="Proteomes" id="UP001215280">
    <property type="component" value="Unassembled WGS sequence"/>
</dbReference>
<dbReference type="GO" id="GO:0016036">
    <property type="term" value="P:cellular response to phosphate starvation"/>
    <property type="evidence" value="ECO:0007669"/>
    <property type="project" value="TreeGrafter"/>
</dbReference>
<evidence type="ECO:0000256" key="5">
    <source>
        <dbReference type="ARBA" id="ARBA00023136"/>
    </source>
</evidence>
<reference evidence="10" key="1">
    <citation type="submission" date="2023-03" db="EMBL/GenBank/DDBJ databases">
        <title>Massive genome expansion in bonnet fungi (Mycena s.s.) driven by repeated elements and novel gene families across ecological guilds.</title>
        <authorList>
            <consortium name="Lawrence Berkeley National Laboratory"/>
            <person name="Harder C.B."/>
            <person name="Miyauchi S."/>
            <person name="Viragh M."/>
            <person name="Kuo A."/>
            <person name="Thoen E."/>
            <person name="Andreopoulos B."/>
            <person name="Lu D."/>
            <person name="Skrede I."/>
            <person name="Drula E."/>
            <person name="Henrissat B."/>
            <person name="Morin E."/>
            <person name="Kohler A."/>
            <person name="Barry K."/>
            <person name="LaButti K."/>
            <person name="Morin E."/>
            <person name="Salamov A."/>
            <person name="Lipzen A."/>
            <person name="Mereny Z."/>
            <person name="Hegedus B."/>
            <person name="Baldrian P."/>
            <person name="Stursova M."/>
            <person name="Weitz H."/>
            <person name="Taylor A."/>
            <person name="Grigoriev I.V."/>
            <person name="Nagy L.G."/>
            <person name="Martin F."/>
            <person name="Kauserud H."/>
        </authorList>
    </citation>
    <scope>NUCLEOTIDE SEQUENCE</scope>
    <source>
        <strain evidence="10">CBHHK188m</strain>
    </source>
</reference>
<name>A0AAD7N045_9AGAR</name>
<feature type="transmembrane region" description="Helical" evidence="7">
    <location>
        <begin position="516"/>
        <end position="535"/>
    </location>
</feature>
<evidence type="ECO:0000259" key="8">
    <source>
        <dbReference type="PROSITE" id="PS51380"/>
    </source>
</evidence>
<evidence type="ECO:0000256" key="1">
    <source>
        <dbReference type="ARBA" id="ARBA00004141"/>
    </source>
</evidence>
<dbReference type="PROSITE" id="PS51380">
    <property type="entry name" value="EXS"/>
    <property type="match status" value="1"/>
</dbReference>